<gene>
    <name evidence="2" type="ORF">PSTT_02109</name>
</gene>
<evidence type="ECO:0000256" key="1">
    <source>
        <dbReference type="SAM" id="MobiDB-lite"/>
    </source>
</evidence>
<evidence type="ECO:0000313" key="3">
    <source>
        <dbReference type="Proteomes" id="UP000239156"/>
    </source>
</evidence>
<keyword evidence="3" id="KW-1185">Reference proteome</keyword>
<dbReference type="VEuPathDB" id="FungiDB:PSHT_06536"/>
<feature type="compositionally biased region" description="Polar residues" evidence="1">
    <location>
        <begin position="1"/>
        <end position="12"/>
    </location>
</feature>
<protein>
    <submittedName>
        <fullName evidence="2">Uncharacterized protein</fullName>
    </submittedName>
</protein>
<organism evidence="2 3">
    <name type="scientific">Puccinia striiformis</name>
    <dbReference type="NCBI Taxonomy" id="27350"/>
    <lineage>
        <taxon>Eukaryota</taxon>
        <taxon>Fungi</taxon>
        <taxon>Dikarya</taxon>
        <taxon>Basidiomycota</taxon>
        <taxon>Pucciniomycotina</taxon>
        <taxon>Pucciniomycetes</taxon>
        <taxon>Pucciniales</taxon>
        <taxon>Pucciniaceae</taxon>
        <taxon>Puccinia</taxon>
    </lineage>
</organism>
<dbReference type="EMBL" id="PKSL01000012">
    <property type="protein sequence ID" value="POW15495.1"/>
    <property type="molecule type" value="Genomic_DNA"/>
</dbReference>
<comment type="caution">
    <text evidence="2">The sequence shown here is derived from an EMBL/GenBank/DDBJ whole genome shotgun (WGS) entry which is preliminary data.</text>
</comment>
<feature type="region of interest" description="Disordered" evidence="1">
    <location>
        <begin position="1"/>
        <end position="21"/>
    </location>
</feature>
<dbReference type="Proteomes" id="UP000239156">
    <property type="component" value="Unassembled WGS sequence"/>
</dbReference>
<accession>A0A2S4W130</accession>
<sequence>MSSVPSGPQRQPKTLPLPTPRTANIRRLHNKNIFFSNSKQSIGLKMHLSSLLPIVALLLIQGGVTYVQSWGCKDAKGYNFASCVHVYPDLVVVQQGGKRVHWHVQQVIPPWDVNTYNCHKGLVGYGIESCCYLESDSHGEAIMSYWTDRCRNKDGTPITPPY</sequence>
<dbReference type="VEuPathDB" id="FungiDB:PSTT_02109"/>
<dbReference type="AlphaFoldDB" id="A0A2S4W130"/>
<reference evidence="2" key="1">
    <citation type="submission" date="2017-12" db="EMBL/GenBank/DDBJ databases">
        <title>Gene loss provides genomic basis for host adaptation in cereal stripe rust fungi.</title>
        <authorList>
            <person name="Xia C."/>
        </authorList>
    </citation>
    <scope>NUCLEOTIDE SEQUENCE [LARGE SCALE GENOMIC DNA]</scope>
    <source>
        <strain evidence="2">93-210</strain>
    </source>
</reference>
<proteinExistence type="predicted"/>
<name>A0A2S4W130_9BASI</name>
<evidence type="ECO:0000313" key="2">
    <source>
        <dbReference type="EMBL" id="POW15495.1"/>
    </source>
</evidence>